<dbReference type="AlphaFoldDB" id="A0A448XS54"/>
<dbReference type="SMART" id="SM00054">
    <property type="entry name" value="EFh"/>
    <property type="match status" value="2"/>
</dbReference>
<dbReference type="Pfam" id="PF13499">
    <property type="entry name" value="EF-hand_7"/>
    <property type="match status" value="1"/>
</dbReference>
<gene>
    <name evidence="3" type="ORF">PXEA_LOCUS36972</name>
</gene>
<dbReference type="SUPFAM" id="SSF47473">
    <property type="entry name" value="EF-hand"/>
    <property type="match status" value="1"/>
</dbReference>
<feature type="domain" description="EF-hand" evidence="2">
    <location>
        <begin position="32"/>
        <end position="67"/>
    </location>
</feature>
<dbReference type="CDD" id="cd00051">
    <property type="entry name" value="EFh"/>
    <property type="match status" value="1"/>
</dbReference>
<dbReference type="Proteomes" id="UP000784294">
    <property type="component" value="Unassembled WGS sequence"/>
</dbReference>
<dbReference type="InterPro" id="IPR018247">
    <property type="entry name" value="EF_Hand_1_Ca_BS"/>
</dbReference>
<evidence type="ECO:0000259" key="2">
    <source>
        <dbReference type="PROSITE" id="PS50222"/>
    </source>
</evidence>
<name>A0A448XS54_9PLAT</name>
<dbReference type="PROSITE" id="PS00018">
    <property type="entry name" value="EF_HAND_1"/>
    <property type="match status" value="2"/>
</dbReference>
<reference evidence="3" key="1">
    <citation type="submission" date="2018-11" db="EMBL/GenBank/DDBJ databases">
        <authorList>
            <consortium name="Pathogen Informatics"/>
        </authorList>
    </citation>
    <scope>NUCLEOTIDE SEQUENCE</scope>
</reference>
<evidence type="ECO:0000313" key="4">
    <source>
        <dbReference type="Proteomes" id="UP000784294"/>
    </source>
</evidence>
<dbReference type="Gene3D" id="1.10.238.10">
    <property type="entry name" value="EF-hand"/>
    <property type="match status" value="1"/>
</dbReference>
<evidence type="ECO:0000256" key="1">
    <source>
        <dbReference type="ARBA" id="ARBA00022837"/>
    </source>
</evidence>
<proteinExistence type="predicted"/>
<dbReference type="EMBL" id="CAAALY010282414">
    <property type="protein sequence ID" value="VEL43532.1"/>
    <property type="molecule type" value="Genomic_DNA"/>
</dbReference>
<dbReference type="InterPro" id="IPR011992">
    <property type="entry name" value="EF-hand-dom_pair"/>
</dbReference>
<feature type="domain" description="EF-hand" evidence="2">
    <location>
        <begin position="1"/>
        <end position="30"/>
    </location>
</feature>
<sequence length="103" mass="12001">MGFWKTFDLNKDNQITAEEFNFYLERLPDDSVNEDKLKQSFRLFDMDDSGRIELEELKAIFTQLGRGKDDELIKSVLTLHGISPEKGIEFEDFLAIFSNPSYV</sequence>
<keyword evidence="4" id="KW-1185">Reference proteome</keyword>
<dbReference type="GO" id="GO:0005509">
    <property type="term" value="F:calcium ion binding"/>
    <property type="evidence" value="ECO:0007669"/>
    <property type="project" value="InterPro"/>
</dbReference>
<comment type="caution">
    <text evidence="3">The sequence shown here is derived from an EMBL/GenBank/DDBJ whole genome shotgun (WGS) entry which is preliminary data.</text>
</comment>
<dbReference type="InterPro" id="IPR002048">
    <property type="entry name" value="EF_hand_dom"/>
</dbReference>
<organism evidence="3 4">
    <name type="scientific">Protopolystoma xenopodis</name>
    <dbReference type="NCBI Taxonomy" id="117903"/>
    <lineage>
        <taxon>Eukaryota</taxon>
        <taxon>Metazoa</taxon>
        <taxon>Spiralia</taxon>
        <taxon>Lophotrochozoa</taxon>
        <taxon>Platyhelminthes</taxon>
        <taxon>Monogenea</taxon>
        <taxon>Polyopisthocotylea</taxon>
        <taxon>Polystomatidea</taxon>
        <taxon>Polystomatidae</taxon>
        <taxon>Protopolystoma</taxon>
    </lineage>
</organism>
<accession>A0A448XS54</accession>
<dbReference type="OrthoDB" id="26525at2759"/>
<dbReference type="Pfam" id="PF13202">
    <property type="entry name" value="EF-hand_5"/>
    <property type="match status" value="1"/>
</dbReference>
<protein>
    <recommendedName>
        <fullName evidence="2">EF-hand domain-containing protein</fullName>
    </recommendedName>
</protein>
<dbReference type="PROSITE" id="PS50222">
    <property type="entry name" value="EF_HAND_2"/>
    <property type="match status" value="2"/>
</dbReference>
<evidence type="ECO:0000313" key="3">
    <source>
        <dbReference type="EMBL" id="VEL43532.1"/>
    </source>
</evidence>
<keyword evidence="1" id="KW-0106">Calcium</keyword>